<gene>
    <name evidence="8" type="ORF">ABA31_05010</name>
</gene>
<dbReference type="Gene3D" id="1.10.630.10">
    <property type="entry name" value="Cytochrome P450"/>
    <property type="match status" value="1"/>
</dbReference>
<evidence type="ECO:0000256" key="6">
    <source>
        <dbReference type="ARBA" id="ARBA00023033"/>
    </source>
</evidence>
<dbReference type="InterPro" id="IPR001128">
    <property type="entry name" value="Cyt_P450"/>
</dbReference>
<evidence type="ECO:0000256" key="1">
    <source>
        <dbReference type="ARBA" id="ARBA00010617"/>
    </source>
</evidence>
<dbReference type="AlphaFoldDB" id="A0AA87RES8"/>
<evidence type="ECO:0000256" key="7">
    <source>
        <dbReference type="RuleBase" id="RU000461"/>
    </source>
</evidence>
<evidence type="ECO:0000256" key="2">
    <source>
        <dbReference type="ARBA" id="ARBA00022617"/>
    </source>
</evidence>
<keyword evidence="4 7" id="KW-0560">Oxidoreductase</keyword>
<evidence type="ECO:0000256" key="5">
    <source>
        <dbReference type="ARBA" id="ARBA00023004"/>
    </source>
</evidence>
<dbReference type="FunFam" id="1.10.630.10:FF:000018">
    <property type="entry name" value="Cytochrome P450 monooxygenase"/>
    <property type="match status" value="1"/>
</dbReference>
<evidence type="ECO:0000313" key="9">
    <source>
        <dbReference type="Proteomes" id="UP000321749"/>
    </source>
</evidence>
<evidence type="ECO:0000313" key="8">
    <source>
        <dbReference type="EMBL" id="GEK79150.1"/>
    </source>
</evidence>
<organism evidence="8 9">
    <name type="scientific">Agrococcus baldri</name>
    <dbReference type="NCBI Taxonomy" id="153730"/>
    <lineage>
        <taxon>Bacteria</taxon>
        <taxon>Bacillati</taxon>
        <taxon>Actinomycetota</taxon>
        <taxon>Actinomycetes</taxon>
        <taxon>Micrococcales</taxon>
        <taxon>Microbacteriaceae</taxon>
        <taxon>Agrococcus</taxon>
    </lineage>
</organism>
<keyword evidence="6 7" id="KW-0503">Monooxygenase</keyword>
<dbReference type="GO" id="GO:0005506">
    <property type="term" value="F:iron ion binding"/>
    <property type="evidence" value="ECO:0007669"/>
    <property type="project" value="InterPro"/>
</dbReference>
<protein>
    <submittedName>
        <fullName evidence="8">Cytochrome P450</fullName>
    </submittedName>
</protein>
<reference evidence="8 9" key="1">
    <citation type="submission" date="2019-07" db="EMBL/GenBank/DDBJ databases">
        <title>Whole genome shotgun sequence of Agrococcus baldri NBRC 103055.</title>
        <authorList>
            <person name="Hosoyama A."/>
            <person name="Uohara A."/>
            <person name="Ohji S."/>
            <person name="Ichikawa N."/>
        </authorList>
    </citation>
    <scope>NUCLEOTIDE SEQUENCE [LARGE SCALE GENOMIC DNA]</scope>
    <source>
        <strain evidence="8 9">NBRC 103055</strain>
    </source>
</reference>
<keyword evidence="5 7" id="KW-0408">Iron</keyword>
<dbReference type="InterPro" id="IPR002397">
    <property type="entry name" value="Cyt_P450_B"/>
</dbReference>
<proteinExistence type="inferred from homology"/>
<dbReference type="InterPro" id="IPR017972">
    <property type="entry name" value="Cyt_P450_CS"/>
</dbReference>
<comment type="similarity">
    <text evidence="1 7">Belongs to the cytochrome P450 family.</text>
</comment>
<dbReference type="RefSeq" id="WP_146792525.1">
    <property type="nucleotide sequence ID" value="NZ_BJUU01000002.1"/>
</dbReference>
<dbReference type="GO" id="GO:0004497">
    <property type="term" value="F:monooxygenase activity"/>
    <property type="evidence" value="ECO:0007669"/>
    <property type="project" value="UniProtKB-KW"/>
</dbReference>
<keyword evidence="3 7" id="KW-0479">Metal-binding</keyword>
<dbReference type="GO" id="GO:0020037">
    <property type="term" value="F:heme binding"/>
    <property type="evidence" value="ECO:0007669"/>
    <property type="project" value="InterPro"/>
</dbReference>
<keyword evidence="2 7" id="KW-0349">Heme</keyword>
<dbReference type="GO" id="GO:0016705">
    <property type="term" value="F:oxidoreductase activity, acting on paired donors, with incorporation or reduction of molecular oxygen"/>
    <property type="evidence" value="ECO:0007669"/>
    <property type="project" value="InterPro"/>
</dbReference>
<evidence type="ECO:0000256" key="3">
    <source>
        <dbReference type="ARBA" id="ARBA00022723"/>
    </source>
</evidence>
<dbReference type="EMBL" id="BJUU01000002">
    <property type="protein sequence ID" value="GEK79150.1"/>
    <property type="molecule type" value="Genomic_DNA"/>
</dbReference>
<evidence type="ECO:0000256" key="4">
    <source>
        <dbReference type="ARBA" id="ARBA00023002"/>
    </source>
</evidence>
<dbReference type="PANTHER" id="PTHR46696:SF6">
    <property type="entry name" value="P450, PUTATIVE (EUROFUNG)-RELATED"/>
    <property type="match status" value="1"/>
</dbReference>
<comment type="caution">
    <text evidence="8">The sequence shown here is derived from an EMBL/GenBank/DDBJ whole genome shotgun (WGS) entry which is preliminary data.</text>
</comment>
<dbReference type="PRINTS" id="PR00359">
    <property type="entry name" value="BP450"/>
</dbReference>
<keyword evidence="9" id="KW-1185">Reference proteome</keyword>
<name>A0AA87RES8_9MICO</name>
<dbReference type="PANTHER" id="PTHR46696">
    <property type="entry name" value="P450, PUTATIVE (EUROFUNG)-RELATED"/>
    <property type="match status" value="1"/>
</dbReference>
<dbReference type="Proteomes" id="UP000321749">
    <property type="component" value="Unassembled WGS sequence"/>
</dbReference>
<dbReference type="PROSITE" id="PS00086">
    <property type="entry name" value="CYTOCHROME_P450"/>
    <property type="match status" value="1"/>
</dbReference>
<sequence length="422" mass="48108">MSVNDFDTKILDPHWYTTPEHHAAFKMLRDEDPVHWTEDPVYGKDYWLLTRYDHTLEYLQDPARFSSRLDTRVPRTPKRRTPEERHAQGLDVRLTTNDDPVHALYRRPMNKHFSVPSVGKLRAHIERVVDEIIRDVAPKGEVDVVEDLASALPMKVVLGMLGVPESDMGYLDEATWQWMSAADPRYIIDGDEVATSLHGLQKLIDYGTELAKDRQKNPRDDFATAITQMEIDGDPLSVHEAMLYYVTVIGGGAETTRTAASVGTWLFMQHPEQRRLLLEDPALAKAAAEEVVRWSTPERNRFRVATQDFDFHGKRIRTGDWVITFLTSANRDERVFDRPDAFDIQRTPNDHLSFGAGVHGCLGRNLARLELTVFFPKLLEAFPDLEMTEPGEPNWIADRSVAGFTTMPVSFTPRDLSPSRVA</sequence>
<dbReference type="InterPro" id="IPR036396">
    <property type="entry name" value="Cyt_P450_sf"/>
</dbReference>
<accession>A0AA87RES8</accession>
<dbReference type="SUPFAM" id="SSF48264">
    <property type="entry name" value="Cytochrome P450"/>
    <property type="match status" value="1"/>
</dbReference>
<dbReference type="Pfam" id="PF00067">
    <property type="entry name" value="p450"/>
    <property type="match status" value="1"/>
</dbReference>